<evidence type="ECO:0000313" key="1">
    <source>
        <dbReference type="EMBL" id="SEM83302.1"/>
    </source>
</evidence>
<keyword evidence="2" id="KW-1185">Reference proteome</keyword>
<name>A0A1H8BKI8_STRJI</name>
<dbReference type="Proteomes" id="UP000183015">
    <property type="component" value="Unassembled WGS sequence"/>
</dbReference>
<gene>
    <name evidence="1" type="ORF">SAMN05414137_1696</name>
</gene>
<evidence type="ECO:0000313" key="2">
    <source>
        <dbReference type="Proteomes" id="UP000183015"/>
    </source>
</evidence>
<sequence>MTTRDWSVYVEIDATDASDATHDEVLSALSAHAAQTTTAANGNFAVQLSVSAGGVVEAAQAGVDLVLGALPAGLLGRQAVGIEAVTEAEQERRCTGTEN</sequence>
<protein>
    <submittedName>
        <fullName evidence="1">Uncharacterized protein</fullName>
    </submittedName>
</protein>
<dbReference type="AlphaFoldDB" id="A0A1H8BKI8"/>
<dbReference type="STRING" id="235985.SAMN05414137_1696"/>
<dbReference type="RefSeq" id="WP_042449433.1">
    <property type="nucleotide sequence ID" value="NZ_BBPN01000016.1"/>
</dbReference>
<accession>A0A1H8BKI8</accession>
<dbReference type="EMBL" id="FOAZ01000069">
    <property type="protein sequence ID" value="SEM83302.1"/>
    <property type="molecule type" value="Genomic_DNA"/>
</dbReference>
<dbReference type="OrthoDB" id="9976807at2"/>
<organism evidence="1 2">
    <name type="scientific">Streptacidiphilus jiangxiensis</name>
    <dbReference type="NCBI Taxonomy" id="235985"/>
    <lineage>
        <taxon>Bacteria</taxon>
        <taxon>Bacillati</taxon>
        <taxon>Actinomycetota</taxon>
        <taxon>Actinomycetes</taxon>
        <taxon>Kitasatosporales</taxon>
        <taxon>Streptomycetaceae</taxon>
        <taxon>Streptacidiphilus</taxon>
    </lineage>
</organism>
<reference evidence="2" key="1">
    <citation type="submission" date="2016-10" db="EMBL/GenBank/DDBJ databases">
        <authorList>
            <person name="Varghese N."/>
        </authorList>
    </citation>
    <scope>NUCLEOTIDE SEQUENCE [LARGE SCALE GENOMIC DNA]</scope>
    <source>
        <strain evidence="2">DSM 45096 / BCRC 16803 / CGMCC 4.1857 / CIP 109030 / JCM 12277 / KCTC 19219 / NBRC 100920 / 33214</strain>
    </source>
</reference>
<proteinExistence type="predicted"/>